<name>A0AAV3UNC3_9EURY</name>
<reference evidence="1 2" key="1">
    <citation type="journal article" date="2019" name="Int. J. Syst. Evol. Microbiol.">
        <title>The Global Catalogue of Microorganisms (GCM) 10K type strain sequencing project: providing services to taxonomists for standard genome sequencing and annotation.</title>
        <authorList>
            <consortium name="The Broad Institute Genomics Platform"/>
            <consortium name="The Broad Institute Genome Sequencing Center for Infectious Disease"/>
            <person name="Wu L."/>
            <person name="Ma J."/>
        </authorList>
    </citation>
    <scope>NUCLEOTIDE SEQUENCE [LARGE SCALE GENOMIC DNA]</scope>
    <source>
        <strain evidence="1 2">JCM 17504</strain>
    </source>
</reference>
<evidence type="ECO:0000313" key="2">
    <source>
        <dbReference type="Proteomes" id="UP001501729"/>
    </source>
</evidence>
<keyword evidence="2" id="KW-1185">Reference proteome</keyword>
<organism evidence="1 2">
    <name type="scientific">Haladaptatus pallidirubidus</name>
    <dbReference type="NCBI Taxonomy" id="1008152"/>
    <lineage>
        <taxon>Archaea</taxon>
        <taxon>Methanobacteriati</taxon>
        <taxon>Methanobacteriota</taxon>
        <taxon>Stenosarchaea group</taxon>
        <taxon>Halobacteria</taxon>
        <taxon>Halobacteriales</taxon>
        <taxon>Haladaptataceae</taxon>
        <taxon>Haladaptatus</taxon>
    </lineage>
</organism>
<accession>A0AAV3UNC3</accession>
<gene>
    <name evidence="1" type="ORF">GCM10025751_42210</name>
</gene>
<evidence type="ECO:0000313" key="1">
    <source>
        <dbReference type="EMBL" id="GAA5058763.1"/>
    </source>
</evidence>
<dbReference type="Gene3D" id="3.40.50.1820">
    <property type="entry name" value="alpha/beta hydrolase"/>
    <property type="match status" value="1"/>
</dbReference>
<sequence length="124" mass="14060">MQSGEMAISVDGVQLEGNFEISQDATGIVLFAHGSGSSRKSPRNNFVAEQLREFGLGTLLFDLLTEDEDTVYENRFDIELLTDRLVAVTEWVEDQAKTDEYRLGYFGNSKSWEMRVTCFPNRAH</sequence>
<dbReference type="AlphaFoldDB" id="A0AAV3UNC3"/>
<evidence type="ECO:0008006" key="3">
    <source>
        <dbReference type="Google" id="ProtNLM"/>
    </source>
</evidence>
<comment type="caution">
    <text evidence="1">The sequence shown here is derived from an EMBL/GenBank/DDBJ whole genome shotgun (WGS) entry which is preliminary data.</text>
</comment>
<dbReference type="InterPro" id="IPR029058">
    <property type="entry name" value="AB_hydrolase_fold"/>
</dbReference>
<dbReference type="Proteomes" id="UP001501729">
    <property type="component" value="Unassembled WGS sequence"/>
</dbReference>
<dbReference type="SUPFAM" id="SSF53474">
    <property type="entry name" value="alpha/beta-Hydrolases"/>
    <property type="match status" value="1"/>
</dbReference>
<dbReference type="EMBL" id="BAABKX010000015">
    <property type="protein sequence ID" value="GAA5058763.1"/>
    <property type="molecule type" value="Genomic_DNA"/>
</dbReference>
<protein>
    <recommendedName>
        <fullName evidence="3">Alpha/beta hydrolase family protein</fullName>
    </recommendedName>
</protein>
<proteinExistence type="predicted"/>